<feature type="compositionally biased region" description="Basic and acidic residues" evidence="1">
    <location>
        <begin position="62"/>
        <end position="78"/>
    </location>
</feature>
<evidence type="ECO:0000313" key="2">
    <source>
        <dbReference type="EMBL" id="CAL1672476.1"/>
    </source>
</evidence>
<dbReference type="EMBL" id="CAXIPU020000589">
    <property type="protein sequence ID" value="CAL1672476.1"/>
    <property type="molecule type" value="Genomic_DNA"/>
</dbReference>
<gene>
    <name evidence="2" type="ORF">LPLAT_LOCUS8280</name>
</gene>
<dbReference type="Proteomes" id="UP001497644">
    <property type="component" value="Unassembled WGS sequence"/>
</dbReference>
<comment type="caution">
    <text evidence="2">The sequence shown here is derived from an EMBL/GenBank/DDBJ whole genome shotgun (WGS) entry which is preliminary data.</text>
</comment>
<feature type="compositionally biased region" description="Basic and acidic residues" evidence="1">
    <location>
        <begin position="21"/>
        <end position="31"/>
    </location>
</feature>
<feature type="compositionally biased region" description="Polar residues" evidence="1">
    <location>
        <begin position="46"/>
        <end position="61"/>
    </location>
</feature>
<organism evidence="2 3">
    <name type="scientific">Lasius platythorax</name>
    <dbReference type="NCBI Taxonomy" id="488582"/>
    <lineage>
        <taxon>Eukaryota</taxon>
        <taxon>Metazoa</taxon>
        <taxon>Ecdysozoa</taxon>
        <taxon>Arthropoda</taxon>
        <taxon>Hexapoda</taxon>
        <taxon>Insecta</taxon>
        <taxon>Pterygota</taxon>
        <taxon>Neoptera</taxon>
        <taxon>Endopterygota</taxon>
        <taxon>Hymenoptera</taxon>
        <taxon>Apocrita</taxon>
        <taxon>Aculeata</taxon>
        <taxon>Formicoidea</taxon>
        <taxon>Formicidae</taxon>
        <taxon>Formicinae</taxon>
        <taxon>Lasius</taxon>
        <taxon>Lasius</taxon>
    </lineage>
</organism>
<keyword evidence="3" id="KW-1185">Reference proteome</keyword>
<evidence type="ECO:0000256" key="1">
    <source>
        <dbReference type="SAM" id="MobiDB-lite"/>
    </source>
</evidence>
<feature type="region of interest" description="Disordered" evidence="1">
    <location>
        <begin position="1"/>
        <end position="85"/>
    </location>
</feature>
<reference evidence="2" key="1">
    <citation type="submission" date="2024-04" db="EMBL/GenBank/DDBJ databases">
        <authorList>
            <consortium name="Molecular Ecology Group"/>
        </authorList>
    </citation>
    <scope>NUCLEOTIDE SEQUENCE</scope>
</reference>
<evidence type="ECO:0000313" key="3">
    <source>
        <dbReference type="Proteomes" id="UP001497644"/>
    </source>
</evidence>
<name>A0AAV2MZZ8_9HYME</name>
<protein>
    <submittedName>
        <fullName evidence="2">Uncharacterized protein</fullName>
    </submittedName>
</protein>
<proteinExistence type="predicted"/>
<accession>A0AAV2MZZ8</accession>
<dbReference type="AlphaFoldDB" id="A0AAV2MZZ8"/>
<sequence length="85" mass="9621">MRLCEVDQNGPIDNNDDSDSDSSRPRSKDLQTNESEEGQSAEANVPHQTVLPNTNVITNERPNADTEGRPQRNRRPPERYGNYLL</sequence>